<feature type="compositionally biased region" description="Basic and acidic residues" evidence="1">
    <location>
        <begin position="22"/>
        <end position="33"/>
    </location>
</feature>
<gene>
    <name evidence="2" type="ORF">O181_035253</name>
</gene>
<sequence>MPRERTPRQSTPGPSGTPWSEDLLREPSQHDEPPIPGPSPTSEPPEDILTCEPEPEVARTQSTEEPFGKSSPLFLYSYQLFLTPPSTIPSSAPKNPTASSPHSHDDACQEFTDLQHTLMIPRAIVHKSINQILLEHCCLLHMITFVNATHQNEMHREFREELNSLLRQALEAYPKEDITGIVSKYLEDK</sequence>
<feature type="region of interest" description="Disordered" evidence="1">
    <location>
        <begin position="1"/>
        <end position="70"/>
    </location>
</feature>
<feature type="compositionally biased region" description="Polar residues" evidence="1">
    <location>
        <begin position="8"/>
        <end position="18"/>
    </location>
</feature>
<proteinExistence type="predicted"/>
<feature type="compositionally biased region" description="Pro residues" evidence="1">
    <location>
        <begin position="34"/>
        <end position="43"/>
    </location>
</feature>
<dbReference type="EMBL" id="AVOT02013149">
    <property type="protein sequence ID" value="MBW0495538.1"/>
    <property type="molecule type" value="Genomic_DNA"/>
</dbReference>
<evidence type="ECO:0000313" key="3">
    <source>
        <dbReference type="Proteomes" id="UP000765509"/>
    </source>
</evidence>
<name>A0A9Q3D733_9BASI</name>
<evidence type="ECO:0000313" key="2">
    <source>
        <dbReference type="EMBL" id="MBW0495538.1"/>
    </source>
</evidence>
<dbReference type="Proteomes" id="UP000765509">
    <property type="component" value="Unassembled WGS sequence"/>
</dbReference>
<reference evidence="2" key="1">
    <citation type="submission" date="2021-03" db="EMBL/GenBank/DDBJ databases">
        <title>Draft genome sequence of rust myrtle Austropuccinia psidii MF-1, a brazilian biotype.</title>
        <authorList>
            <person name="Quecine M.C."/>
            <person name="Pachon D.M.R."/>
            <person name="Bonatelli M.L."/>
            <person name="Correr F.H."/>
            <person name="Franceschini L.M."/>
            <person name="Leite T.F."/>
            <person name="Margarido G.R.A."/>
            <person name="Almeida C.A."/>
            <person name="Ferrarezi J.A."/>
            <person name="Labate C.A."/>
        </authorList>
    </citation>
    <scope>NUCLEOTIDE SEQUENCE</scope>
    <source>
        <strain evidence="2">MF-1</strain>
    </source>
</reference>
<protein>
    <submittedName>
        <fullName evidence="2">Uncharacterized protein</fullName>
    </submittedName>
</protein>
<accession>A0A9Q3D733</accession>
<organism evidence="2 3">
    <name type="scientific">Austropuccinia psidii MF-1</name>
    <dbReference type="NCBI Taxonomy" id="1389203"/>
    <lineage>
        <taxon>Eukaryota</taxon>
        <taxon>Fungi</taxon>
        <taxon>Dikarya</taxon>
        <taxon>Basidiomycota</taxon>
        <taxon>Pucciniomycotina</taxon>
        <taxon>Pucciniomycetes</taxon>
        <taxon>Pucciniales</taxon>
        <taxon>Sphaerophragmiaceae</taxon>
        <taxon>Austropuccinia</taxon>
    </lineage>
</organism>
<dbReference type="AlphaFoldDB" id="A0A9Q3D733"/>
<evidence type="ECO:0000256" key="1">
    <source>
        <dbReference type="SAM" id="MobiDB-lite"/>
    </source>
</evidence>
<comment type="caution">
    <text evidence="2">The sequence shown here is derived from an EMBL/GenBank/DDBJ whole genome shotgun (WGS) entry which is preliminary data.</text>
</comment>
<keyword evidence="3" id="KW-1185">Reference proteome</keyword>